<proteinExistence type="predicted"/>
<gene>
    <name evidence="3" type="ORF">PF002_g33023</name>
    <name evidence="2" type="ORF">PF004_g32413</name>
    <name evidence="1" type="ORF">PF005_g33054</name>
</gene>
<protein>
    <submittedName>
        <fullName evidence="1">Uncharacterized protein</fullName>
    </submittedName>
</protein>
<evidence type="ECO:0000313" key="6">
    <source>
        <dbReference type="Proteomes" id="UP000476176"/>
    </source>
</evidence>
<sequence>MSRQVLQEGGSSAQLPLLLLGRTGGFGTAASAGAFPVIRGGDERKEGVRGDFAAHRRIWVRNNYDGAIQERRQLVVHRAHGHDQRVEGPEPPDASLAARMGRMRSQSATSSLRVAYSSSSSASRRARSSLAIVVVEGAVVERVRGLAMARGVSGWSEVRLER</sequence>
<evidence type="ECO:0000313" key="5">
    <source>
        <dbReference type="Proteomes" id="UP000440367"/>
    </source>
</evidence>
<comment type="caution">
    <text evidence="1">The sequence shown here is derived from an EMBL/GenBank/DDBJ whole genome shotgun (WGS) entry which is preliminary data.</text>
</comment>
<accession>A0A6A3UZN4</accession>
<dbReference type="EMBL" id="QXGB01009516">
    <property type="protein sequence ID" value="KAE9156871.1"/>
    <property type="molecule type" value="Genomic_DNA"/>
</dbReference>
<name>A0A6A3UZN4_9STRA</name>
<dbReference type="Proteomes" id="UP000433483">
    <property type="component" value="Unassembled WGS sequence"/>
</dbReference>
<evidence type="ECO:0000313" key="1">
    <source>
        <dbReference type="EMBL" id="KAE9156871.1"/>
    </source>
</evidence>
<evidence type="ECO:0000313" key="4">
    <source>
        <dbReference type="Proteomes" id="UP000433483"/>
    </source>
</evidence>
<keyword evidence="4" id="KW-1185">Reference proteome</keyword>
<evidence type="ECO:0000313" key="2">
    <source>
        <dbReference type="EMBL" id="KAE9156949.1"/>
    </source>
</evidence>
<dbReference type="Proteomes" id="UP000476176">
    <property type="component" value="Unassembled WGS sequence"/>
</dbReference>
<reference evidence="4 5" key="1">
    <citation type="submission" date="2018-08" db="EMBL/GenBank/DDBJ databases">
        <title>Genomic investigation of the strawberry pathogen Phytophthora fragariae indicates pathogenicity is determined by transcriptional variation in three key races.</title>
        <authorList>
            <person name="Adams T.M."/>
            <person name="Armitage A.D."/>
            <person name="Sobczyk M.K."/>
            <person name="Bates H.J."/>
            <person name="Dunwell J.M."/>
            <person name="Nellist C.F."/>
            <person name="Harrison R.J."/>
        </authorList>
    </citation>
    <scope>NUCLEOTIDE SEQUENCE [LARGE SCALE GENOMIC DNA]</scope>
    <source>
        <strain evidence="3 5">BC-1</strain>
        <strain evidence="2 6">BC-23</strain>
        <strain evidence="1 4">NOV-27</strain>
    </source>
</reference>
<dbReference type="Proteomes" id="UP000440367">
    <property type="component" value="Unassembled WGS sequence"/>
</dbReference>
<dbReference type="AlphaFoldDB" id="A0A6A3UZN4"/>
<dbReference type="EMBL" id="QXGD01008770">
    <property type="protein sequence ID" value="KAE9158753.1"/>
    <property type="molecule type" value="Genomic_DNA"/>
</dbReference>
<evidence type="ECO:0000313" key="3">
    <source>
        <dbReference type="EMBL" id="KAE9158753.1"/>
    </source>
</evidence>
<dbReference type="EMBL" id="QXGC01010155">
    <property type="protein sequence ID" value="KAE9156949.1"/>
    <property type="molecule type" value="Genomic_DNA"/>
</dbReference>
<organism evidence="1 4">
    <name type="scientific">Phytophthora fragariae</name>
    <dbReference type="NCBI Taxonomy" id="53985"/>
    <lineage>
        <taxon>Eukaryota</taxon>
        <taxon>Sar</taxon>
        <taxon>Stramenopiles</taxon>
        <taxon>Oomycota</taxon>
        <taxon>Peronosporomycetes</taxon>
        <taxon>Peronosporales</taxon>
        <taxon>Peronosporaceae</taxon>
        <taxon>Phytophthora</taxon>
    </lineage>
</organism>